<evidence type="ECO:0000256" key="1">
    <source>
        <dbReference type="ARBA" id="ARBA00022553"/>
    </source>
</evidence>
<keyword evidence="5" id="KW-1185">Reference proteome</keyword>
<keyword evidence="1" id="KW-0597">Phosphoprotein</keyword>
<keyword evidence="2" id="KW-0472">Membrane</keyword>
<reference evidence="4 5" key="1">
    <citation type="submission" date="2018-09" db="EMBL/GenBank/DDBJ databases">
        <authorList>
            <person name="Li J."/>
        </authorList>
    </citation>
    <scope>NUCLEOTIDE SEQUENCE [LARGE SCALE GENOMIC DNA]</scope>
    <source>
        <strain evidence="4 5">2129</strain>
    </source>
</reference>
<dbReference type="Pfam" id="PF00498">
    <property type="entry name" value="FHA"/>
    <property type="match status" value="1"/>
</dbReference>
<dbReference type="SUPFAM" id="SSF49879">
    <property type="entry name" value="SMAD/FHA domain"/>
    <property type="match status" value="1"/>
</dbReference>
<evidence type="ECO:0000313" key="5">
    <source>
        <dbReference type="Proteomes" id="UP000273001"/>
    </source>
</evidence>
<evidence type="ECO:0000259" key="3">
    <source>
        <dbReference type="PROSITE" id="PS50006"/>
    </source>
</evidence>
<evidence type="ECO:0000256" key="2">
    <source>
        <dbReference type="SAM" id="Phobius"/>
    </source>
</evidence>
<feature type="transmembrane region" description="Helical" evidence="2">
    <location>
        <begin position="80"/>
        <end position="107"/>
    </location>
</feature>
<feature type="transmembrane region" description="Helical" evidence="2">
    <location>
        <begin position="20"/>
        <end position="46"/>
    </location>
</feature>
<organism evidence="4 5">
    <name type="scientific">Actinomyces lilanjuaniae</name>
    <dbReference type="NCBI Taxonomy" id="2321394"/>
    <lineage>
        <taxon>Bacteria</taxon>
        <taxon>Bacillati</taxon>
        <taxon>Actinomycetota</taxon>
        <taxon>Actinomycetes</taxon>
        <taxon>Actinomycetales</taxon>
        <taxon>Actinomycetaceae</taxon>
        <taxon>Actinomyces</taxon>
    </lineage>
</organism>
<dbReference type="InterPro" id="IPR000253">
    <property type="entry name" value="FHA_dom"/>
</dbReference>
<evidence type="ECO:0000313" key="4">
    <source>
        <dbReference type="EMBL" id="AYD90990.1"/>
    </source>
</evidence>
<protein>
    <submittedName>
        <fullName evidence="4">FHA domain-containing protein</fullName>
    </submittedName>
</protein>
<gene>
    <name evidence="4" type="ORF">D5R93_11240</name>
</gene>
<name>A0ABN5PRF7_9ACTO</name>
<keyword evidence="2" id="KW-1133">Transmembrane helix</keyword>
<sequence length="236" mass="24405">MVPASTGRRAVRALVDTGLLLTVFAVTVHHGILFALGATVALMAVMTLMTGLTGASPGGLVTGTRRRRIASQGAVPGWAAAAYTGFVLLAAVPTGGVAVLVLWLTALRGGGRSWFDRMAGTVLISSRAVSTSLCTLLLDGEAVAVSGPLVLGRQPVPLESHPQARLVAVLRGDDSVSKTHLLVRPGADGVLMTDLGSTNGTYVEDSQGAHRLSPGQEEYVRRGRQAYLGDGVCVVR</sequence>
<dbReference type="EMBL" id="CP032514">
    <property type="protein sequence ID" value="AYD90990.1"/>
    <property type="molecule type" value="Genomic_DNA"/>
</dbReference>
<dbReference type="CDD" id="cd00060">
    <property type="entry name" value="FHA"/>
    <property type="match status" value="1"/>
</dbReference>
<dbReference type="InterPro" id="IPR008984">
    <property type="entry name" value="SMAD_FHA_dom_sf"/>
</dbReference>
<feature type="domain" description="FHA" evidence="3">
    <location>
        <begin position="149"/>
        <end position="208"/>
    </location>
</feature>
<proteinExistence type="predicted"/>
<keyword evidence="2" id="KW-0812">Transmembrane</keyword>
<dbReference type="Gene3D" id="2.60.200.20">
    <property type="match status" value="1"/>
</dbReference>
<accession>A0ABN5PRF7</accession>
<dbReference type="Proteomes" id="UP000273001">
    <property type="component" value="Chromosome"/>
</dbReference>
<dbReference type="PROSITE" id="PS50006">
    <property type="entry name" value="FHA_DOMAIN"/>
    <property type="match status" value="1"/>
</dbReference>